<dbReference type="GeneID" id="103011398"/>
<evidence type="ECO:0000313" key="2">
    <source>
        <dbReference type="Proteomes" id="UP001652580"/>
    </source>
</evidence>
<name>A0ABM3UF45_BALAC</name>
<sequence length="218" mass="22886">MGRRPGTEPTPGGGEGRDRHRGGTPAGRPACPAPEGESRGSGHQPRSRALALPAARRRCSRHRATHPTPPGGPTQPAPVKQTHGGRGPKAGAADVRPTSEGTPRRGGSWDGEGGRFRSTRRAGAADVGLRCARSLARPSAAQVAARSSRWRPAAGRGERVRVRAFRGSCAGLGPVGSHRTREDGETPPMPQQGPRYHAGRPSLAARNLRFIHHLGLVS</sequence>
<gene>
    <name evidence="3" type="primary">JOSD1</name>
</gene>
<keyword evidence="2" id="KW-1185">Reference proteome</keyword>
<evidence type="ECO:0000313" key="3">
    <source>
        <dbReference type="RefSeq" id="XP_057412943.1"/>
    </source>
</evidence>
<reference evidence="3" key="1">
    <citation type="submission" date="2025-08" db="UniProtKB">
        <authorList>
            <consortium name="RefSeq"/>
        </authorList>
    </citation>
    <scope>IDENTIFICATION</scope>
</reference>
<feature type="region of interest" description="Disordered" evidence="1">
    <location>
        <begin position="1"/>
        <end position="123"/>
    </location>
</feature>
<feature type="compositionally biased region" description="Basic residues" evidence="1">
    <location>
        <begin position="55"/>
        <end position="65"/>
    </location>
</feature>
<organism evidence="2 3">
    <name type="scientific">Balaenoptera acutorostrata</name>
    <name type="common">Common minke whale</name>
    <name type="synonym">Balaena rostrata</name>
    <dbReference type="NCBI Taxonomy" id="9767"/>
    <lineage>
        <taxon>Eukaryota</taxon>
        <taxon>Metazoa</taxon>
        <taxon>Chordata</taxon>
        <taxon>Craniata</taxon>
        <taxon>Vertebrata</taxon>
        <taxon>Euteleostomi</taxon>
        <taxon>Mammalia</taxon>
        <taxon>Eutheria</taxon>
        <taxon>Laurasiatheria</taxon>
        <taxon>Artiodactyla</taxon>
        <taxon>Whippomorpha</taxon>
        <taxon>Cetacea</taxon>
        <taxon>Mysticeti</taxon>
        <taxon>Balaenopteridae</taxon>
        <taxon>Balaenoptera</taxon>
    </lineage>
</organism>
<proteinExistence type="predicted"/>
<accession>A0ABM3UF45</accession>
<evidence type="ECO:0000256" key="1">
    <source>
        <dbReference type="SAM" id="MobiDB-lite"/>
    </source>
</evidence>
<dbReference type="RefSeq" id="XP_057412943.1">
    <property type="nucleotide sequence ID" value="XM_057556960.1"/>
</dbReference>
<dbReference type="Proteomes" id="UP001652580">
    <property type="component" value="Chromosome 11"/>
</dbReference>
<protein>
    <submittedName>
        <fullName evidence="3">Josephin-1 isoform X1</fullName>
    </submittedName>
</protein>
<feature type="region of interest" description="Disordered" evidence="1">
    <location>
        <begin position="171"/>
        <end position="199"/>
    </location>
</feature>
<feature type="compositionally biased region" description="Pro residues" evidence="1">
    <location>
        <begin position="67"/>
        <end position="76"/>
    </location>
</feature>